<evidence type="ECO:0000313" key="3">
    <source>
        <dbReference type="Proteomes" id="UP000243900"/>
    </source>
</evidence>
<dbReference type="Proteomes" id="UP000243900">
    <property type="component" value="Unassembled WGS sequence"/>
</dbReference>
<comment type="caution">
    <text evidence="2">The sequence shown here is derived from an EMBL/GenBank/DDBJ whole genome shotgun (WGS) entry which is preliminary data.</text>
</comment>
<feature type="domain" description="N-acetyltransferase" evidence="1">
    <location>
        <begin position="16"/>
        <end position="158"/>
    </location>
</feature>
<reference evidence="3" key="1">
    <citation type="submission" date="2018-02" db="EMBL/GenBank/DDBJ databases">
        <title>Genome sequencing of Solimonas sp. HR-BB.</title>
        <authorList>
            <person name="Lee Y."/>
            <person name="Jeon C.O."/>
        </authorList>
    </citation>
    <scope>NUCLEOTIDE SEQUENCE [LARGE SCALE GENOMIC DNA]</scope>
    <source>
        <strain evidence="3">HR-E</strain>
    </source>
</reference>
<keyword evidence="3" id="KW-1185">Reference proteome</keyword>
<dbReference type="Gene3D" id="3.40.630.30">
    <property type="match status" value="1"/>
</dbReference>
<protein>
    <submittedName>
        <fullName evidence="2">GNAT family N-acetyltransferase</fullName>
    </submittedName>
</protein>
<dbReference type="PROSITE" id="PS51186">
    <property type="entry name" value="GNAT"/>
    <property type="match status" value="1"/>
</dbReference>
<accession>A0A2P6AUW6</accession>
<dbReference type="RefSeq" id="WP_105191081.1">
    <property type="nucleotide sequence ID" value="NZ_PTQZ01000011.1"/>
</dbReference>
<gene>
    <name evidence="2" type="ORF">C5O18_01305</name>
</gene>
<dbReference type="OrthoDB" id="9796171at2"/>
<dbReference type="GO" id="GO:0016747">
    <property type="term" value="F:acyltransferase activity, transferring groups other than amino-acyl groups"/>
    <property type="evidence" value="ECO:0007669"/>
    <property type="project" value="InterPro"/>
</dbReference>
<organism evidence="2 3">
    <name type="scientific">Amnimonas aquatica</name>
    <dbReference type="NCBI Taxonomy" id="2094561"/>
    <lineage>
        <taxon>Bacteria</taxon>
        <taxon>Pseudomonadati</taxon>
        <taxon>Pseudomonadota</taxon>
        <taxon>Gammaproteobacteria</taxon>
        <taxon>Moraxellales</taxon>
        <taxon>Moraxellaceae</taxon>
        <taxon>Amnimonas</taxon>
    </lineage>
</organism>
<evidence type="ECO:0000313" key="2">
    <source>
        <dbReference type="EMBL" id="PQA51105.1"/>
    </source>
</evidence>
<dbReference type="EMBL" id="PTQZ01000011">
    <property type="protein sequence ID" value="PQA51105.1"/>
    <property type="molecule type" value="Genomic_DNA"/>
</dbReference>
<proteinExistence type="predicted"/>
<evidence type="ECO:0000259" key="1">
    <source>
        <dbReference type="PROSITE" id="PS51186"/>
    </source>
</evidence>
<dbReference type="AlphaFoldDB" id="A0A2P6AUW6"/>
<dbReference type="SUPFAM" id="SSF55729">
    <property type="entry name" value="Acyl-CoA N-acyltransferases (Nat)"/>
    <property type="match status" value="1"/>
</dbReference>
<sequence length="163" mass="17548">MTMTSATTPALRWQLASFAELSTGELYALLALREAVFVVEQRCAYQELDGLDQDALHLVAWEGAQVAACLRLLAPGVKRPGPVIGRVLTRADLRGHGLGGELMRRGLAEAARRWPGQPVHISAQAHLQGFYGALGFATISDPYDEDGIPHVGMRCDSPALTTV</sequence>
<keyword evidence="2" id="KW-0808">Transferase</keyword>
<dbReference type="CDD" id="cd04301">
    <property type="entry name" value="NAT_SF"/>
    <property type="match status" value="1"/>
</dbReference>
<dbReference type="InterPro" id="IPR016181">
    <property type="entry name" value="Acyl_CoA_acyltransferase"/>
</dbReference>
<name>A0A2P6AUW6_9GAMM</name>
<dbReference type="Pfam" id="PF13673">
    <property type="entry name" value="Acetyltransf_10"/>
    <property type="match status" value="1"/>
</dbReference>
<dbReference type="InterPro" id="IPR000182">
    <property type="entry name" value="GNAT_dom"/>
</dbReference>